<keyword evidence="1" id="KW-0175">Coiled coil</keyword>
<comment type="caution">
    <text evidence="4">The sequence shown here is derived from an EMBL/GenBank/DDBJ whole genome shotgun (WGS) entry which is preliminary data.</text>
</comment>
<evidence type="ECO:0000256" key="2">
    <source>
        <dbReference type="SAM" id="MobiDB-lite"/>
    </source>
</evidence>
<protein>
    <recommendedName>
        <fullName evidence="6">DUF31 domain-containing protein</fullName>
    </recommendedName>
</protein>
<evidence type="ECO:0000313" key="5">
    <source>
        <dbReference type="Proteomes" id="UP000320801"/>
    </source>
</evidence>
<keyword evidence="5" id="KW-1185">Reference proteome</keyword>
<feature type="coiled-coil region" evidence="1">
    <location>
        <begin position="235"/>
        <end position="262"/>
    </location>
</feature>
<evidence type="ECO:0000256" key="1">
    <source>
        <dbReference type="SAM" id="Coils"/>
    </source>
</evidence>
<dbReference type="AlphaFoldDB" id="A0A507SI35"/>
<proteinExistence type="predicted"/>
<accession>A0A507SI35</accession>
<reference evidence="4 5" key="1">
    <citation type="submission" date="2019-03" db="EMBL/GenBank/DDBJ databases">
        <title>Characterization of a novel Mycoplasma cynos real-time PCR assay.</title>
        <authorList>
            <person name="Tallmadge R.L."/>
            <person name="Mitchell P.K."/>
            <person name="Goodman L."/>
        </authorList>
    </citation>
    <scope>NUCLEOTIDE SEQUENCE [LARGE SCALE GENOMIC DNA]</scope>
    <source>
        <strain evidence="4 5">1642</strain>
    </source>
</reference>
<name>A0A507SI35_9BACT</name>
<gene>
    <name evidence="4" type="ORF">E1I18_02910</name>
</gene>
<feature type="compositionally biased region" description="Polar residues" evidence="2">
    <location>
        <begin position="49"/>
        <end position="70"/>
    </location>
</feature>
<evidence type="ECO:0008006" key="6">
    <source>
        <dbReference type="Google" id="ProtNLM"/>
    </source>
</evidence>
<dbReference type="RefSeq" id="WP_141484103.1">
    <property type="nucleotide sequence ID" value="NZ_SMDN01000011.1"/>
</dbReference>
<sequence>MKKRKIFIITGSSILLATAVFATAFTTLKYKPESARPISIDQVAKPIESQPTPNSFDVSIQNDEQTSAQNESDDSSSISIDDLFQIDENETADLTRNNIDQDNSLVIDKDSDEAKFKTIELPSEFDKPIGKDRDGFSIPSDKNDELISENTQNTVVNVVSLIDEKMSIKDKIFSSTPYNTLDIFSSKEDKISHNITTNQDIIIKSNQNFEIYTQATHKVLASLEDLLNTTKIDNLKDASEIKERFKRELVNLINQRRSANLTRLANKEEIELFFNEFTQLINTDVKNVIDWVNKLSVADLSSNLNKVLTTNFDKTNLHNLLNEFVEYYNQQKQITISRVKDRLSHLSATNNKENEMTWAEGQYYVEFKDKLQNSTDISLDLVEELEKDFIFGRYYDSRRLHTSLDTLEFMIKLINENREKQKKSKLDSWKYERLINDFRFHGKANRVNVAFWHKFNKNYETYSDKDKNSRTLDDFALLWSQINSKSNSEMQQIFNAGLQWDSVPYSNVASLKFGDFKHNNQNNVIDKALNLAKQYQGWSNIEEMYNAVDQITSVGLGDFVKDKTRSTSGYYSFINTYSYLYRHNKFIKQAFDQGAKAYETLGNKTITLKDIQK</sequence>
<dbReference type="EMBL" id="SMDN01000011">
    <property type="protein sequence ID" value="TQC51370.1"/>
    <property type="molecule type" value="Genomic_DNA"/>
</dbReference>
<feature type="region of interest" description="Disordered" evidence="2">
    <location>
        <begin position="43"/>
        <end position="78"/>
    </location>
</feature>
<evidence type="ECO:0000313" key="4">
    <source>
        <dbReference type="EMBL" id="TQC51370.1"/>
    </source>
</evidence>
<feature type="signal peptide" evidence="3">
    <location>
        <begin position="1"/>
        <end position="22"/>
    </location>
</feature>
<dbReference type="Proteomes" id="UP000320801">
    <property type="component" value="Unassembled WGS sequence"/>
</dbReference>
<organism evidence="4 5">
    <name type="scientific">Mycoplasmopsis mucosicanis</name>
    <dbReference type="NCBI Taxonomy" id="458208"/>
    <lineage>
        <taxon>Bacteria</taxon>
        <taxon>Bacillati</taxon>
        <taxon>Mycoplasmatota</taxon>
        <taxon>Mycoplasmoidales</taxon>
        <taxon>Metamycoplasmataceae</taxon>
        <taxon>Mycoplasmopsis</taxon>
    </lineage>
</organism>
<keyword evidence="3" id="KW-0732">Signal</keyword>
<feature type="chain" id="PRO_5021327706" description="DUF31 domain-containing protein" evidence="3">
    <location>
        <begin position="23"/>
        <end position="613"/>
    </location>
</feature>
<evidence type="ECO:0000256" key="3">
    <source>
        <dbReference type="SAM" id="SignalP"/>
    </source>
</evidence>